<keyword evidence="4" id="KW-1185">Reference proteome</keyword>
<keyword evidence="3" id="KW-0418">Kinase</keyword>
<gene>
    <name evidence="3" type="ORF">B7P33_10455</name>
</gene>
<feature type="modified residue" description="4-aspartylphosphate" evidence="1">
    <location>
        <position position="66"/>
    </location>
</feature>
<dbReference type="EMBL" id="NBWU01000004">
    <property type="protein sequence ID" value="PCE64156.1"/>
    <property type="molecule type" value="Genomic_DNA"/>
</dbReference>
<dbReference type="RefSeq" id="WP_097442968.1">
    <property type="nucleotide sequence ID" value="NZ_NBWU01000004.1"/>
</dbReference>
<protein>
    <submittedName>
        <fullName evidence="3">Histidine kinase</fullName>
    </submittedName>
</protein>
<dbReference type="GO" id="GO:0016301">
    <property type="term" value="F:kinase activity"/>
    <property type="evidence" value="ECO:0007669"/>
    <property type="project" value="UniProtKB-KW"/>
</dbReference>
<keyword evidence="1" id="KW-0597">Phosphoprotein</keyword>
<organism evidence="3 4">
    <name type="scientific">Sediminicola luteus</name>
    <dbReference type="NCBI Taxonomy" id="319238"/>
    <lineage>
        <taxon>Bacteria</taxon>
        <taxon>Pseudomonadati</taxon>
        <taxon>Bacteroidota</taxon>
        <taxon>Flavobacteriia</taxon>
        <taxon>Flavobacteriales</taxon>
        <taxon>Flavobacteriaceae</taxon>
        <taxon>Sediminicola</taxon>
    </lineage>
</organism>
<dbReference type="InterPro" id="IPR011006">
    <property type="entry name" value="CheY-like_superfamily"/>
</dbReference>
<sequence length="225" mass="25864">MSQTDPFRILAVDDHQMTLVGYKYILEEFECQGRKVRVDIASNYEQGKNKIEIASKSVAYDILLFDLQLKLADSENLYTGEDLGKLAKELLPEAKLVFLSTYSDNYRINSLLNNVDPDGYMVKSEIDQSNLRQMVESVSNSIPYYSRTALNAIRRRMANDLPLDENDKKILYHLSVGTKTKDLVNFVTLSLAGIENRKRQLKRIFDIEKQNDQALIAEARRRGFI</sequence>
<evidence type="ECO:0000259" key="2">
    <source>
        <dbReference type="PROSITE" id="PS50110"/>
    </source>
</evidence>
<proteinExistence type="predicted"/>
<evidence type="ECO:0000313" key="4">
    <source>
        <dbReference type="Proteomes" id="UP000219559"/>
    </source>
</evidence>
<comment type="caution">
    <text evidence="3">The sequence shown here is derived from an EMBL/GenBank/DDBJ whole genome shotgun (WGS) entry which is preliminary data.</text>
</comment>
<evidence type="ECO:0000313" key="3">
    <source>
        <dbReference type="EMBL" id="PCE64156.1"/>
    </source>
</evidence>
<dbReference type="GO" id="GO:0000160">
    <property type="term" value="P:phosphorelay signal transduction system"/>
    <property type="evidence" value="ECO:0007669"/>
    <property type="project" value="InterPro"/>
</dbReference>
<dbReference type="PROSITE" id="PS50110">
    <property type="entry name" value="RESPONSE_REGULATORY"/>
    <property type="match status" value="1"/>
</dbReference>
<reference evidence="3 4" key="1">
    <citation type="submission" date="2017-04" db="EMBL/GenBank/DDBJ databases">
        <title>A new member of the family Flavobacteriaceae isolated from ascidians.</title>
        <authorList>
            <person name="Chen L."/>
        </authorList>
    </citation>
    <scope>NUCLEOTIDE SEQUENCE [LARGE SCALE GENOMIC DNA]</scope>
    <source>
        <strain evidence="3 4">HQA918</strain>
    </source>
</reference>
<name>A0A2A4G836_9FLAO</name>
<dbReference type="OrthoDB" id="651456at2"/>
<feature type="domain" description="Response regulatory" evidence="2">
    <location>
        <begin position="8"/>
        <end position="138"/>
    </location>
</feature>
<dbReference type="InterPro" id="IPR001789">
    <property type="entry name" value="Sig_transdc_resp-reg_receiver"/>
</dbReference>
<evidence type="ECO:0000256" key="1">
    <source>
        <dbReference type="PROSITE-ProRule" id="PRU00169"/>
    </source>
</evidence>
<dbReference type="SUPFAM" id="SSF52172">
    <property type="entry name" value="CheY-like"/>
    <property type="match status" value="1"/>
</dbReference>
<accession>A0A2A4G836</accession>
<dbReference type="Proteomes" id="UP000219559">
    <property type="component" value="Unassembled WGS sequence"/>
</dbReference>
<dbReference type="AlphaFoldDB" id="A0A2A4G836"/>
<dbReference type="Gene3D" id="3.40.50.2300">
    <property type="match status" value="1"/>
</dbReference>
<keyword evidence="3" id="KW-0808">Transferase</keyword>